<gene>
    <name evidence="9" type="primary">lspA</name>
    <name evidence="13" type="ORF">GTW51_06815</name>
</gene>
<keyword evidence="8 9" id="KW-0472">Membrane</keyword>
<dbReference type="GO" id="GO:0004190">
    <property type="term" value="F:aspartic-type endopeptidase activity"/>
    <property type="evidence" value="ECO:0007669"/>
    <property type="project" value="UniProtKB-UniRule"/>
</dbReference>
<dbReference type="GO" id="GO:0006508">
    <property type="term" value="P:proteolysis"/>
    <property type="evidence" value="ECO:0007669"/>
    <property type="project" value="UniProtKB-KW"/>
</dbReference>
<dbReference type="EC" id="3.4.23.36" evidence="9"/>
<reference evidence="13 14" key="1">
    <citation type="submission" date="2020-01" db="EMBL/GenBank/DDBJ databases">
        <title>Genomes of bacteria type strains.</title>
        <authorList>
            <person name="Chen J."/>
            <person name="Zhu S."/>
            <person name="Chen J."/>
        </authorList>
    </citation>
    <scope>NUCLEOTIDE SEQUENCE [LARGE SCALE GENOMIC DNA]</scope>
    <source>
        <strain evidence="13 14">KCTC 52919</strain>
    </source>
</reference>
<proteinExistence type="inferred from homology"/>
<evidence type="ECO:0000256" key="10">
    <source>
        <dbReference type="RuleBase" id="RU000594"/>
    </source>
</evidence>
<evidence type="ECO:0000256" key="9">
    <source>
        <dbReference type="HAMAP-Rule" id="MF_00161"/>
    </source>
</evidence>
<dbReference type="NCBIfam" id="TIGR00077">
    <property type="entry name" value="lspA"/>
    <property type="match status" value="1"/>
</dbReference>
<keyword evidence="4 9" id="KW-0812">Transmembrane</keyword>
<feature type="transmembrane region" description="Helical" evidence="9">
    <location>
        <begin position="89"/>
        <end position="117"/>
    </location>
</feature>
<keyword evidence="14" id="KW-1185">Reference proteome</keyword>
<keyword evidence="2 9" id="KW-1003">Cell membrane</keyword>
<protein>
    <recommendedName>
        <fullName evidence="9">Lipoprotein signal peptidase</fullName>
        <ecNumber evidence="9">3.4.23.36</ecNumber>
    </recommendedName>
    <alternativeName>
        <fullName evidence="9">Prolipoprotein signal peptidase</fullName>
    </alternativeName>
    <alternativeName>
        <fullName evidence="9">Signal peptidase II</fullName>
        <shortName evidence="9">SPase II</shortName>
    </alternativeName>
</protein>
<dbReference type="UniPathway" id="UPA00665"/>
<dbReference type="Pfam" id="PF01252">
    <property type="entry name" value="Peptidase_A8"/>
    <property type="match status" value="1"/>
</dbReference>
<comment type="subcellular location">
    <subcellularLocation>
        <location evidence="9">Cell membrane</location>
        <topology evidence="9">Multi-pass membrane protein</topology>
    </subcellularLocation>
</comment>
<dbReference type="Proteomes" id="UP000476332">
    <property type="component" value="Unassembled WGS sequence"/>
</dbReference>
<feature type="compositionally biased region" description="Basic residues" evidence="12">
    <location>
        <begin position="16"/>
        <end position="29"/>
    </location>
</feature>
<dbReference type="PANTHER" id="PTHR33695">
    <property type="entry name" value="LIPOPROTEIN SIGNAL PEPTIDASE"/>
    <property type="match status" value="1"/>
</dbReference>
<evidence type="ECO:0000256" key="11">
    <source>
        <dbReference type="RuleBase" id="RU004181"/>
    </source>
</evidence>
<feature type="region of interest" description="Disordered" evidence="12">
    <location>
        <begin position="1"/>
        <end position="31"/>
    </location>
</feature>
<comment type="similarity">
    <text evidence="1 9 11">Belongs to the peptidase A8 family.</text>
</comment>
<evidence type="ECO:0000313" key="13">
    <source>
        <dbReference type="EMBL" id="NDV86408.1"/>
    </source>
</evidence>
<evidence type="ECO:0000256" key="8">
    <source>
        <dbReference type="ARBA" id="ARBA00023136"/>
    </source>
</evidence>
<evidence type="ECO:0000313" key="14">
    <source>
        <dbReference type="Proteomes" id="UP000476332"/>
    </source>
</evidence>
<keyword evidence="6 9" id="KW-0378">Hydrolase</keyword>
<evidence type="ECO:0000256" key="4">
    <source>
        <dbReference type="ARBA" id="ARBA00022692"/>
    </source>
</evidence>
<comment type="caution">
    <text evidence="13">The sequence shown here is derived from an EMBL/GenBank/DDBJ whole genome shotgun (WGS) entry which is preliminary data.</text>
</comment>
<evidence type="ECO:0000256" key="12">
    <source>
        <dbReference type="SAM" id="MobiDB-lite"/>
    </source>
</evidence>
<comment type="pathway">
    <text evidence="9">Protein modification; lipoprotein biosynthesis (signal peptide cleavage).</text>
</comment>
<evidence type="ECO:0000256" key="3">
    <source>
        <dbReference type="ARBA" id="ARBA00022670"/>
    </source>
</evidence>
<evidence type="ECO:0000256" key="5">
    <source>
        <dbReference type="ARBA" id="ARBA00022750"/>
    </source>
</evidence>
<dbReference type="PRINTS" id="PR00781">
    <property type="entry name" value="LIPOSIGPTASE"/>
</dbReference>
<dbReference type="GO" id="GO:0005886">
    <property type="term" value="C:plasma membrane"/>
    <property type="evidence" value="ECO:0007669"/>
    <property type="project" value="UniProtKB-SubCell"/>
</dbReference>
<name>A0A6L9MFM3_9HYPH</name>
<evidence type="ECO:0000256" key="6">
    <source>
        <dbReference type="ARBA" id="ARBA00022801"/>
    </source>
</evidence>
<feature type="transmembrane region" description="Helical" evidence="9">
    <location>
        <begin position="41"/>
        <end position="69"/>
    </location>
</feature>
<keyword evidence="3 9" id="KW-0645">Protease</keyword>
<accession>A0A6L9MFM3</accession>
<dbReference type="HAMAP" id="MF_00161">
    <property type="entry name" value="LspA"/>
    <property type="match status" value="1"/>
</dbReference>
<keyword evidence="7 9" id="KW-1133">Transmembrane helix</keyword>
<feature type="active site" evidence="9">
    <location>
        <position position="153"/>
    </location>
</feature>
<keyword evidence="5 9" id="KW-0064">Aspartyl protease</keyword>
<dbReference type="PANTHER" id="PTHR33695:SF1">
    <property type="entry name" value="LIPOPROTEIN SIGNAL PEPTIDASE"/>
    <property type="match status" value="1"/>
</dbReference>
<feature type="transmembrane region" description="Helical" evidence="9">
    <location>
        <begin position="164"/>
        <end position="188"/>
    </location>
</feature>
<dbReference type="InterPro" id="IPR001872">
    <property type="entry name" value="Peptidase_A8"/>
</dbReference>
<evidence type="ECO:0000256" key="2">
    <source>
        <dbReference type="ARBA" id="ARBA00022475"/>
    </source>
</evidence>
<sequence>MRRARTHPPGGPRRQSQPRHRHRGHAVRGKAREPQALNRRLFVSGLVIVILAVVADQAIKALVVATMGLGEAIELLPVLALYHARNTGIAFSMFSGLSDVSLSLIAGVVLIVVLYLWYKTPAERRLTHFGLAIIVGGAIGNLIDRVSLGYVVDYIYFHTPVWDFAVFNLADAFITVGAIIILVDEFILAPREARRARRADGAAPGD</sequence>
<organism evidence="13 14">
    <name type="scientific">Aurantimonas aggregata</name>
    <dbReference type="NCBI Taxonomy" id="2047720"/>
    <lineage>
        <taxon>Bacteria</taxon>
        <taxon>Pseudomonadati</taxon>
        <taxon>Pseudomonadota</taxon>
        <taxon>Alphaproteobacteria</taxon>
        <taxon>Hyphomicrobiales</taxon>
        <taxon>Aurantimonadaceae</taxon>
        <taxon>Aurantimonas</taxon>
    </lineage>
</organism>
<feature type="transmembrane region" description="Helical" evidence="9">
    <location>
        <begin position="129"/>
        <end position="152"/>
    </location>
</feature>
<dbReference type="EMBL" id="JAAAMJ010000003">
    <property type="protein sequence ID" value="NDV86408.1"/>
    <property type="molecule type" value="Genomic_DNA"/>
</dbReference>
<dbReference type="PROSITE" id="PS00855">
    <property type="entry name" value="SPASE_II"/>
    <property type="match status" value="1"/>
</dbReference>
<evidence type="ECO:0000256" key="7">
    <source>
        <dbReference type="ARBA" id="ARBA00022989"/>
    </source>
</evidence>
<comment type="catalytic activity">
    <reaction evidence="9 10">
        <text>Release of signal peptides from bacterial membrane prolipoproteins. Hydrolyzes -Xaa-Yaa-Zaa-|-(S,diacylglyceryl)Cys-, in which Xaa is hydrophobic (preferably Leu), and Yaa (Ala or Ser) and Zaa (Gly or Ala) have small, neutral side chains.</text>
        <dbReference type="EC" id="3.4.23.36"/>
    </reaction>
</comment>
<dbReference type="AlphaFoldDB" id="A0A6L9MFM3"/>
<comment type="function">
    <text evidence="9 10">This protein specifically catalyzes the removal of signal peptides from prolipoproteins.</text>
</comment>
<feature type="active site" evidence="9">
    <location>
        <position position="171"/>
    </location>
</feature>
<evidence type="ECO:0000256" key="1">
    <source>
        <dbReference type="ARBA" id="ARBA00006139"/>
    </source>
</evidence>